<dbReference type="InterPro" id="IPR026382">
    <property type="entry name" value="CapSnatch_arenavir"/>
</dbReference>
<dbReference type="InterPro" id="IPR010453">
    <property type="entry name" value="RNA_pol_arenavir"/>
</dbReference>
<evidence type="ECO:0000313" key="23">
    <source>
        <dbReference type="Proteomes" id="UP000289225"/>
    </source>
</evidence>
<keyword evidence="12" id="KW-0378">Hydrolase</keyword>
<evidence type="ECO:0000256" key="20">
    <source>
        <dbReference type="ARBA" id="ARBA00048744"/>
    </source>
</evidence>
<dbReference type="KEGG" id="vg:41704001"/>
<keyword evidence="9" id="KW-1157">Cap snatching</keyword>
<dbReference type="EMBL" id="MF317491">
    <property type="protein sequence ID" value="AUD40061.1"/>
    <property type="molecule type" value="Genomic_RNA"/>
</dbReference>
<keyword evidence="10" id="KW-0479">Metal-binding</keyword>
<evidence type="ECO:0000256" key="18">
    <source>
        <dbReference type="ARBA" id="ARBA00030436"/>
    </source>
</evidence>
<evidence type="ECO:0000256" key="3">
    <source>
        <dbReference type="ARBA" id="ARBA00004340"/>
    </source>
</evidence>
<evidence type="ECO:0000256" key="15">
    <source>
        <dbReference type="ARBA" id="ARBA00022953"/>
    </source>
</evidence>
<dbReference type="GO" id="GO:0043657">
    <property type="term" value="C:host cell"/>
    <property type="evidence" value="ECO:0007669"/>
    <property type="project" value="UniProtKB-SubCell"/>
</dbReference>
<protein>
    <recommendedName>
        <fullName evidence="5">RNA-directed RNA polymerase L</fullName>
        <ecNumber evidence="4">2.7.7.48</ecNumber>
    </recommendedName>
    <alternativeName>
        <fullName evidence="17">Large structural protein</fullName>
    </alternativeName>
    <alternativeName>
        <fullName evidence="19">Replicase</fullName>
    </alternativeName>
    <alternativeName>
        <fullName evidence="18">Transcriptase</fullName>
    </alternativeName>
</protein>
<dbReference type="EC" id="2.7.7.48" evidence="4"/>
<keyword evidence="7" id="KW-0808">Transferase</keyword>
<dbReference type="PROSITE" id="PS50525">
    <property type="entry name" value="RDRP_SSRNA_NEG_SEG"/>
    <property type="match status" value="1"/>
</dbReference>
<keyword evidence="15" id="KW-0693">Viral RNA replication</keyword>
<feature type="domain" description="RdRp catalytic" evidence="21">
    <location>
        <begin position="1080"/>
        <end position="1275"/>
    </location>
</feature>
<keyword evidence="23" id="KW-1185">Reference proteome</keyword>
<evidence type="ECO:0000256" key="2">
    <source>
        <dbReference type="ARBA" id="ARBA00001946"/>
    </source>
</evidence>
<dbReference type="GeneID" id="41704001"/>
<sequence length="2155" mass="245952">MPDGYNLMGKTLILLETFVRVNPDDFERKWKADMSKLISLKEDLCKIGITLVPVVDGRSSYNTQYLPEWATERFRWLLIEILRGVKMASEAEVEDQEYQRLIHSLAKTNNQSLGFENLEFLKRKFLSYDELLETSLLIGVKSDTRESKVVEELIKTKIWFKHEVYDKGLGKFVKTDKPALLSTLVEMGSYKDSDSVDCIYCSCKLMELCHKLSRRLPPKEDNVTRFEQPAVIRYNTLLSLCNKIKGSKIFNTRRNTLLFLDLIMLNFITDEVDDNSSTAQDLRKAGFIIGQMVMLVNDRALDILAALKLIRQKLCHNVKWLSACSKILKRHDEDIWCQIKSFIRVPSYESLFCLAEILVSERPIMRYTVHKDGDGRCRHSDPTNLSKTESNLILRALSHISLSLINSMKTSFSSRLLINERDYSRYFGNVRLKECYVQKFSVAEDTMGFLFYQKTGERSRCYTLYLSEYGELVELGSFYCDPKRFFVPIFSEDTLDSMCDEMVSWLDFDKNLMAQVDPKLRSLTTLLLCSPSKRNQTFMQGLRYFIMAYVNQAHHVDLMSKLEVECKSSSEIQVQRLAVGLCQMVLSKGDCEDYGFARRFKFLLNVSYLCHLITKETPDRLTDQIKCFEKFLEPKLKFGSVIVNPSLDGTLTEPQEQAMIHSLNKFFKKSLTDISDVKEPGISKELLSFCVSLFNRGKLRVSGDLKTDPFRPSYTSTALDLSSNKSVVVPKLDELGNVISKYDKEMMISTCVTSLVEMFKTKGRYNLDPDSIDFLVLKNLTNLVSANVSKDRSEGELSLLYESLTEEQAESFEEIKQEVHVALSKIKSSNCGAVKSKEAMRLKDDQSKSKLLETMWSPFQVMRAIKNEVSIHEIRDFDPEILEQEVVKKLCSEVFNSRYKLQFFLEDPLKSVPLEMLLKNLTTIAYIDEDYMECFKYLLIQGGFDQKLGTYEHKSRSRLGLSSEALKAQEGARVSTRESNAEAIAKKLDKTFFTSAALRNLCFYSEDSPTEFTSISTNTGNLKFGLSYKEQVGSNRELYVGDLNTKLMTRLVEDFSEVVTSSLRFSCLNSEKEFERAICDMKMAVNNGDISLSMDHSKWGPYMSPALFFTFLANLNLTEPKGRSRLNLTPLLNVLKWHLHKTVEVPFNVAQAYCVGKLKRSLGLMECQTSSLTEEFYHSFLQTKNEIPSHIMSVLDMGQGILHNLSDLYALITEQFLNYILQKLYDIDLISYTSSDDQISILKTPTSSESDTEKFDWLEVVCFHEYLSSKLNKFISPKSVVGNYVAEFKSRFFVMGEETPLLTKFVAAALHNVKCKTPTQLAETVDTICDQCVANGVGVSIVSKISTRVNRLIKYSGFKETPFLTVVKQDVKCWTDGSRGYRLQWNIENCMGDSEVLSLVRRSARRVFVGIKNGRIFEENLIGLIGRGGDQALQGFLLYAGVSEEEIDRALSFRWLNPSTFGDLRLVLRTKIMSSRRVLEKENVPSLIKTLQSRMSRNFTKGVKKILAESINKSAFQSSIASGFIGFCKSMGSKCVRDGNGGFIYLRDLYKSVVKCHCEVCINWKDVVYCNNSVKHISRFTRSIMWDYFTLVLTNACELGEWVFSDVKLPATANILSNPNLFWAVKPRTRKLIEDRLGLNQILQSIRKNYPKLFEEYLLPFMNDLQTNQMMNPTKIKFLDICVALDMVNENLGIIGHLLRGKNNLLYIVKQNECAAAHIRQSDFVDHELGLSSQQVCFNFKVQILFSSMIDPLIMSTSVLKSFFWYNEVLHISEDDQIELDELTDFTLSVRSYGIERAMTLDDMTMGYVCSNMLDEVITVNSIGGGRDSLNKQRRQHDLSQFLKNFSEGVMKITLDIQVTHERRSTKFCISKSVTYSFRTSCSIPLGEGLDKEMCVTVDALNLYAHGTGVSHHLLLDGVSIIPTLPLFNKKKSINLAQILVDSEIIDQMTTIFLEAIFLDFSKFEHEIGDKFSYDLVGPEDQGNPIVLKNGVFMVDNQKLSILKVDFFGDTVMKALGALETMREVENFLCNLWPYLRLTKKVINFNQIDFETIYDMHRTALLKSLAQLDQWLEFTNFSVAFSKHLQDLVVSDNQGDLRLKGVTCRSFKRDHRIKDIEKTVSAPGTPHGGPLGAPRGSVGCTRFLALVVQMVLSEH</sequence>
<dbReference type="NCBIfam" id="TIGR04202">
    <property type="entry name" value="capSnatchArena"/>
    <property type="match status" value="1"/>
</dbReference>
<keyword evidence="13" id="KW-0460">Magnesium</keyword>
<reference evidence="23" key="1">
    <citation type="submission" date="2017-06" db="EMBL/GenBank/DDBJ databases">
        <authorList>
            <person name="Fernandes J."/>
            <person name="Guterres A."/>
            <person name="de Oliveira R.C."/>
            <person name="de Lemos E.R.S."/>
        </authorList>
    </citation>
    <scope>NUCLEOTIDE SEQUENCE [LARGE SCALE GENOMIC DNA]</scope>
    <source>
        <strain evidence="23">LBCE 12071</strain>
    </source>
</reference>
<name>A0A2U7PZY1_9VIRU</name>
<keyword evidence="8" id="KW-0548">Nucleotidyltransferase</keyword>
<evidence type="ECO:0000259" key="21">
    <source>
        <dbReference type="PROSITE" id="PS50525"/>
    </source>
</evidence>
<dbReference type="Gene3D" id="3.30.70.2640">
    <property type="entry name" value="Arenavirus RNA polymerase"/>
    <property type="match status" value="1"/>
</dbReference>
<dbReference type="GO" id="GO:0039694">
    <property type="term" value="P:viral RNA genome replication"/>
    <property type="evidence" value="ECO:0007669"/>
    <property type="project" value="InterPro"/>
</dbReference>
<evidence type="ECO:0000256" key="11">
    <source>
        <dbReference type="ARBA" id="ARBA00022741"/>
    </source>
</evidence>
<evidence type="ECO:0000256" key="13">
    <source>
        <dbReference type="ARBA" id="ARBA00022842"/>
    </source>
</evidence>
<evidence type="ECO:0000256" key="4">
    <source>
        <dbReference type="ARBA" id="ARBA00012494"/>
    </source>
</evidence>
<evidence type="ECO:0000256" key="17">
    <source>
        <dbReference type="ARBA" id="ARBA00030285"/>
    </source>
</evidence>
<evidence type="ECO:0000256" key="6">
    <source>
        <dbReference type="ARBA" id="ARBA00022484"/>
    </source>
</evidence>
<evidence type="ECO:0000256" key="9">
    <source>
        <dbReference type="ARBA" id="ARBA00022715"/>
    </source>
</evidence>
<comment type="cofactor">
    <cofactor evidence="2">
        <name>Mg(2+)</name>
        <dbReference type="ChEBI" id="CHEBI:18420"/>
    </cofactor>
</comment>
<dbReference type="GO" id="GO:0046872">
    <property type="term" value="F:metal ion binding"/>
    <property type="evidence" value="ECO:0007669"/>
    <property type="project" value="UniProtKB-KW"/>
</dbReference>
<evidence type="ECO:0000256" key="1">
    <source>
        <dbReference type="ARBA" id="ARBA00001936"/>
    </source>
</evidence>
<evidence type="ECO:0000256" key="7">
    <source>
        <dbReference type="ARBA" id="ARBA00022679"/>
    </source>
</evidence>
<dbReference type="RefSeq" id="YP_009553324.1">
    <property type="nucleotide sequence ID" value="NC_040763.1"/>
</dbReference>
<keyword evidence="6" id="KW-0696">RNA-directed RNA polymerase</keyword>
<evidence type="ECO:0000313" key="22">
    <source>
        <dbReference type="EMBL" id="AUD40061.1"/>
    </source>
</evidence>
<evidence type="ECO:0000256" key="5">
    <source>
        <dbReference type="ARBA" id="ARBA00018602"/>
    </source>
</evidence>
<organism evidence="22 23">
    <name type="scientific">Apore virus</name>
    <dbReference type="NCBI Taxonomy" id="2850049"/>
    <lineage>
        <taxon>Viruses</taxon>
        <taxon>Riboviria</taxon>
        <taxon>Orthornavirae</taxon>
        <taxon>Negarnaviricota</taxon>
        <taxon>Polyploviricotina</taxon>
        <taxon>Bunyaviricetes</taxon>
        <taxon>Hareavirales</taxon>
        <taxon>Arenaviridae</taxon>
        <taxon>Mammarenavirus</taxon>
        <taxon>Mammarenavirus aporeense</taxon>
    </lineage>
</organism>
<dbReference type="GO" id="GO:0016787">
    <property type="term" value="F:hydrolase activity"/>
    <property type="evidence" value="ECO:0007669"/>
    <property type="project" value="UniProtKB-KW"/>
</dbReference>
<comment type="cofactor">
    <cofactor evidence="1">
        <name>Mn(2+)</name>
        <dbReference type="ChEBI" id="CHEBI:29035"/>
    </cofactor>
</comment>
<dbReference type="GO" id="GO:0075526">
    <property type="term" value="P:cap snatching"/>
    <property type="evidence" value="ECO:0007669"/>
    <property type="project" value="UniProtKB-KW"/>
</dbReference>
<keyword evidence="11" id="KW-0547">Nucleotide-binding</keyword>
<accession>A0A2U7PZY1</accession>
<proteinExistence type="predicted"/>
<evidence type="ECO:0000256" key="16">
    <source>
        <dbReference type="ARBA" id="ARBA00023200"/>
    </source>
</evidence>
<dbReference type="GO" id="GO:0003968">
    <property type="term" value="F:RNA-directed RNA polymerase activity"/>
    <property type="evidence" value="ECO:0007669"/>
    <property type="project" value="UniProtKB-KW"/>
</dbReference>
<dbReference type="Pfam" id="PF17296">
    <property type="entry name" value="ArenaCapSnatch"/>
    <property type="match status" value="1"/>
</dbReference>
<dbReference type="GO" id="GO:0000166">
    <property type="term" value="F:nucleotide binding"/>
    <property type="evidence" value="ECO:0007669"/>
    <property type="project" value="UniProtKB-KW"/>
</dbReference>
<keyword evidence="16" id="KW-1035">Host cytoplasm</keyword>
<dbReference type="Pfam" id="PF06317">
    <property type="entry name" value="Arena_RNA_pol"/>
    <property type="match status" value="1"/>
</dbReference>
<evidence type="ECO:0000256" key="14">
    <source>
        <dbReference type="ARBA" id="ARBA00022844"/>
    </source>
</evidence>
<evidence type="ECO:0000256" key="12">
    <source>
        <dbReference type="ARBA" id="ARBA00022801"/>
    </source>
</evidence>
<dbReference type="Proteomes" id="UP000289225">
    <property type="component" value="Genome"/>
</dbReference>
<evidence type="ECO:0000256" key="10">
    <source>
        <dbReference type="ARBA" id="ARBA00022723"/>
    </source>
</evidence>
<keyword evidence="14" id="KW-0946">Virion</keyword>
<dbReference type="InterPro" id="IPR048006">
    <property type="entry name" value="CapSnatch_bunyavir"/>
</dbReference>
<evidence type="ECO:0000256" key="19">
    <source>
        <dbReference type="ARBA" id="ARBA00031012"/>
    </source>
</evidence>
<evidence type="ECO:0000256" key="8">
    <source>
        <dbReference type="ARBA" id="ARBA00022695"/>
    </source>
</evidence>
<dbReference type="InterPro" id="IPR007099">
    <property type="entry name" value="RNA-dir_pol_NSvirus"/>
</dbReference>
<comment type="subcellular location">
    <subcellularLocation>
        <location evidence="3">Host cell</location>
    </subcellularLocation>
</comment>
<comment type="catalytic activity">
    <reaction evidence="20">
        <text>RNA(n) + a ribonucleoside 5'-triphosphate = RNA(n+1) + diphosphate</text>
        <dbReference type="Rhea" id="RHEA:21248"/>
        <dbReference type="Rhea" id="RHEA-COMP:14527"/>
        <dbReference type="Rhea" id="RHEA-COMP:17342"/>
        <dbReference type="ChEBI" id="CHEBI:33019"/>
        <dbReference type="ChEBI" id="CHEBI:61557"/>
        <dbReference type="ChEBI" id="CHEBI:140395"/>
        <dbReference type="EC" id="2.7.7.48"/>
    </reaction>
</comment>
<dbReference type="GO" id="GO:0044423">
    <property type="term" value="C:virion component"/>
    <property type="evidence" value="ECO:0007669"/>
    <property type="project" value="UniProtKB-KW"/>
</dbReference>